<evidence type="ECO:0000313" key="2">
    <source>
        <dbReference type="Proteomes" id="UP000305709"/>
    </source>
</evidence>
<dbReference type="OrthoDB" id="1363712at28211"/>
<dbReference type="InterPro" id="IPR012902">
    <property type="entry name" value="N_methyl_site"/>
</dbReference>
<gene>
    <name evidence="1" type="ORF">FHG71_12210</name>
</gene>
<keyword evidence="2" id="KW-1185">Reference proteome</keyword>
<evidence type="ECO:0000313" key="1">
    <source>
        <dbReference type="EMBL" id="TNC71351.1"/>
    </source>
</evidence>
<protein>
    <recommendedName>
        <fullName evidence="3">Prepilin-type N-terminal cleavage/methylation domain-containing protein</fullName>
    </recommendedName>
</protein>
<dbReference type="AlphaFoldDB" id="A0A5C4N953"/>
<evidence type="ECO:0008006" key="3">
    <source>
        <dbReference type="Google" id="ProtNLM"/>
    </source>
</evidence>
<proteinExistence type="predicted"/>
<accession>A0A5C4N953</accession>
<dbReference type="RefSeq" id="WP_139081965.1">
    <property type="nucleotide sequence ID" value="NZ_VDFV01000015.1"/>
</dbReference>
<organism evidence="1 2">
    <name type="scientific">Rubellimicrobium roseum</name>
    <dbReference type="NCBI Taxonomy" id="687525"/>
    <lineage>
        <taxon>Bacteria</taxon>
        <taxon>Pseudomonadati</taxon>
        <taxon>Pseudomonadota</taxon>
        <taxon>Alphaproteobacteria</taxon>
        <taxon>Rhodobacterales</taxon>
        <taxon>Roseobacteraceae</taxon>
        <taxon>Rubellimicrobium</taxon>
    </lineage>
</organism>
<dbReference type="EMBL" id="VDFV01000015">
    <property type="protein sequence ID" value="TNC71351.1"/>
    <property type="molecule type" value="Genomic_DNA"/>
</dbReference>
<reference evidence="1 2" key="1">
    <citation type="submission" date="2019-06" db="EMBL/GenBank/DDBJ databases">
        <authorList>
            <person name="Jiang L."/>
        </authorList>
    </citation>
    <scope>NUCLEOTIDE SEQUENCE [LARGE SCALE GENOMIC DNA]</scope>
    <source>
        <strain evidence="1 2">YIM 48858</strain>
    </source>
</reference>
<name>A0A5C4N953_9RHOB</name>
<dbReference type="Proteomes" id="UP000305709">
    <property type="component" value="Unassembled WGS sequence"/>
</dbReference>
<sequence length="203" mass="21031">MTGGRGPRNPRAGVTLLELLLSLALMAAIGLGLASVLGLTGRASLRVTAAEATTDLLLTRHSLRDWIEAAPRTAAFEGGPEALRFEMLTDEPPFSAAYPTTVSLGRDGDGAVAIDVASDYEDAVAQRLILSPAGSLRISYFGDPTGAAAAPAWHADWPALAGPPDLVRIEYDGPEGPLPPLTAIPALEARQSEMSLSSPLPPG</sequence>
<comment type="caution">
    <text evidence="1">The sequence shown here is derived from an EMBL/GenBank/DDBJ whole genome shotgun (WGS) entry which is preliminary data.</text>
</comment>
<dbReference type="PROSITE" id="PS00409">
    <property type="entry name" value="PROKAR_NTER_METHYL"/>
    <property type="match status" value="1"/>
</dbReference>